<reference evidence="2 3" key="1">
    <citation type="journal article" date="2015" name="BMC Genomics">
        <title>Insights from the genome of Ophiocordyceps polyrhachis-furcata to pathogenicity and host specificity in insect fungi.</title>
        <authorList>
            <person name="Wichadakul D."/>
            <person name="Kobmoo N."/>
            <person name="Ingsriswang S."/>
            <person name="Tangphatsornruang S."/>
            <person name="Chantasingh D."/>
            <person name="Luangsa-ard J.J."/>
            <person name="Eurwilaichitr L."/>
        </authorList>
    </citation>
    <scope>NUCLEOTIDE SEQUENCE [LARGE SCALE GENOMIC DNA]</scope>
    <source>
        <strain evidence="2 3">BCC 54312</strain>
    </source>
</reference>
<keyword evidence="3" id="KW-1185">Reference proteome</keyword>
<name>A0A367L8V0_9HYPO</name>
<feature type="region of interest" description="Disordered" evidence="1">
    <location>
        <begin position="65"/>
        <end position="94"/>
    </location>
</feature>
<gene>
    <name evidence="2" type="ORF">L249_5196</name>
</gene>
<feature type="compositionally biased region" description="Polar residues" evidence="1">
    <location>
        <begin position="76"/>
        <end position="85"/>
    </location>
</feature>
<accession>A0A367L8V0</accession>
<organism evidence="2 3">
    <name type="scientific">Ophiocordyceps polyrhachis-furcata BCC 54312</name>
    <dbReference type="NCBI Taxonomy" id="1330021"/>
    <lineage>
        <taxon>Eukaryota</taxon>
        <taxon>Fungi</taxon>
        <taxon>Dikarya</taxon>
        <taxon>Ascomycota</taxon>
        <taxon>Pezizomycotina</taxon>
        <taxon>Sordariomycetes</taxon>
        <taxon>Hypocreomycetidae</taxon>
        <taxon>Hypocreales</taxon>
        <taxon>Ophiocordycipitaceae</taxon>
        <taxon>Ophiocordyceps</taxon>
    </lineage>
</organism>
<protein>
    <submittedName>
        <fullName evidence="2">Uncharacterized protein</fullName>
    </submittedName>
</protein>
<evidence type="ECO:0000313" key="3">
    <source>
        <dbReference type="Proteomes" id="UP000253664"/>
    </source>
</evidence>
<proteinExistence type="predicted"/>
<sequence length="239" mass="26342">MSVTDSIVYSNQREVVVALCIKPAKRFSVLHHSHRSSKTISMKASLTASLTAMLTMENLSWASPFNPTPTVDPHATPQSTASTGADNRIPPSIHAQGSFHYPKDKIVLNISTYHRQLNDVGQSWHRLVEQTQNGLASVALIPLPGPPGINPPSSSVPVRALRGPIEPLRRGKLIRGQSPFQLKVVLLPVMAFMRALETPYYSLIRLAELMSVRPSVFRSVSAGRFLLYPLHPGEAYYET</sequence>
<evidence type="ECO:0000313" key="2">
    <source>
        <dbReference type="EMBL" id="RCI10851.1"/>
    </source>
</evidence>
<comment type="caution">
    <text evidence="2">The sequence shown here is derived from an EMBL/GenBank/DDBJ whole genome shotgun (WGS) entry which is preliminary data.</text>
</comment>
<dbReference type="EMBL" id="LKCN02000011">
    <property type="protein sequence ID" value="RCI10851.1"/>
    <property type="molecule type" value="Genomic_DNA"/>
</dbReference>
<evidence type="ECO:0000256" key="1">
    <source>
        <dbReference type="SAM" id="MobiDB-lite"/>
    </source>
</evidence>
<dbReference type="Proteomes" id="UP000253664">
    <property type="component" value="Unassembled WGS sequence"/>
</dbReference>
<dbReference type="AlphaFoldDB" id="A0A367L8V0"/>